<feature type="region of interest" description="Disordered" evidence="1">
    <location>
        <begin position="17"/>
        <end position="36"/>
    </location>
</feature>
<feature type="compositionally biased region" description="Polar residues" evidence="1">
    <location>
        <begin position="18"/>
        <end position="36"/>
    </location>
</feature>
<organism evidence="2 3">
    <name type="scientific">Carnegiea gigantea</name>
    <dbReference type="NCBI Taxonomy" id="171969"/>
    <lineage>
        <taxon>Eukaryota</taxon>
        <taxon>Viridiplantae</taxon>
        <taxon>Streptophyta</taxon>
        <taxon>Embryophyta</taxon>
        <taxon>Tracheophyta</taxon>
        <taxon>Spermatophyta</taxon>
        <taxon>Magnoliopsida</taxon>
        <taxon>eudicotyledons</taxon>
        <taxon>Gunneridae</taxon>
        <taxon>Pentapetalae</taxon>
        <taxon>Caryophyllales</taxon>
        <taxon>Cactineae</taxon>
        <taxon>Cactaceae</taxon>
        <taxon>Cactoideae</taxon>
        <taxon>Echinocereeae</taxon>
        <taxon>Carnegiea</taxon>
    </lineage>
</organism>
<evidence type="ECO:0000313" key="2">
    <source>
        <dbReference type="EMBL" id="KAJ8433010.1"/>
    </source>
</evidence>
<dbReference type="AlphaFoldDB" id="A0A9Q1JXR4"/>
<gene>
    <name evidence="2" type="ORF">Cgig2_010986</name>
</gene>
<protein>
    <submittedName>
        <fullName evidence="2">Uncharacterized protein</fullName>
    </submittedName>
</protein>
<dbReference type="EMBL" id="JAKOGI010000566">
    <property type="protein sequence ID" value="KAJ8433010.1"/>
    <property type="molecule type" value="Genomic_DNA"/>
</dbReference>
<keyword evidence="3" id="KW-1185">Reference proteome</keyword>
<comment type="caution">
    <text evidence="2">The sequence shown here is derived from an EMBL/GenBank/DDBJ whole genome shotgun (WGS) entry which is preliminary data.</text>
</comment>
<evidence type="ECO:0000256" key="1">
    <source>
        <dbReference type="SAM" id="MobiDB-lite"/>
    </source>
</evidence>
<proteinExistence type="predicted"/>
<accession>A0A9Q1JXR4</accession>
<dbReference type="Proteomes" id="UP001153076">
    <property type="component" value="Unassembled WGS sequence"/>
</dbReference>
<name>A0A9Q1JXR4_9CARY</name>
<reference evidence="2" key="1">
    <citation type="submission" date="2022-04" db="EMBL/GenBank/DDBJ databases">
        <title>Carnegiea gigantea Genome sequencing and assembly v2.</title>
        <authorList>
            <person name="Copetti D."/>
            <person name="Sanderson M.J."/>
            <person name="Burquez A."/>
            <person name="Wojciechowski M.F."/>
        </authorList>
    </citation>
    <scope>NUCLEOTIDE SEQUENCE</scope>
    <source>
        <strain evidence="2">SGP5-SGP5p</strain>
        <tissue evidence="2">Aerial part</tissue>
    </source>
</reference>
<evidence type="ECO:0000313" key="3">
    <source>
        <dbReference type="Proteomes" id="UP001153076"/>
    </source>
</evidence>
<sequence length="284" mass="32419">MPRRNKGFVLNHDESVTGMISSSGTGQPVVLSQSREGQGSRQESAFRKKVLLKEKLLLYFEFIVFVNSKYRCRFTNSTLLRAISASIKSFYDGQCTCISDLPREALQMWWRTLRAKSGTLRSQGSILIADLARKMLFDELIAFFLQIKEWKTPIPSTLFAQSHSKEDAQSGEVFVDDRSKALWRGIEEGTHEEEQLYSEVSGVWSKKSTIYGLGKATTLFFEKPTASTVSTGLHALPPNTLSCNMSLNQPYNSMSRGDSWRISKRPWRISKRLWRINNTNLKRQ</sequence>